<dbReference type="Proteomes" id="UP000320913">
    <property type="component" value="Unassembled WGS sequence"/>
</dbReference>
<organism evidence="2 3">
    <name type="scientific">Eiseniibacteriota bacterium</name>
    <dbReference type="NCBI Taxonomy" id="2212470"/>
    <lineage>
        <taxon>Bacteria</taxon>
        <taxon>Candidatus Eiseniibacteriota</taxon>
    </lineage>
</organism>
<comment type="caution">
    <text evidence="2">The sequence shown here is derived from an EMBL/GenBank/DDBJ whole genome shotgun (WGS) entry which is preliminary data.</text>
</comment>
<sequence length="237" mass="26675">MSPVRQVVSILPGALFALSLASQGSATVPPGYFIDPKQAVADRPMDRVEDEGDFTLAIHRRYEGPTELKLLSIAEAIYPPREILIARAIERNQEMGSDSARVPLWWCDGLGVARIPYAVTLGAIEHYTDLTDRFRAHNFRGAWDHNLFWTDLRYDASISFRPHYYLEDSTVTNVYVAEMALTWSFDDGTFVPVSVAHRVVVMSRSGDVFAVKGDGYTDEQVYMSSHRGVGRVEQLMR</sequence>
<evidence type="ECO:0000313" key="3">
    <source>
        <dbReference type="Proteomes" id="UP000320913"/>
    </source>
</evidence>
<gene>
    <name evidence="2" type="ORF">E6K75_02280</name>
</gene>
<dbReference type="EMBL" id="VBOV01000057">
    <property type="protein sequence ID" value="TMQ61004.1"/>
    <property type="molecule type" value="Genomic_DNA"/>
</dbReference>
<reference evidence="2 3" key="1">
    <citation type="journal article" date="2019" name="Nat. Microbiol.">
        <title>Mediterranean grassland soil C-N compound turnover is dependent on rainfall and depth, and is mediated by genomically divergent microorganisms.</title>
        <authorList>
            <person name="Diamond S."/>
            <person name="Andeer P.F."/>
            <person name="Li Z."/>
            <person name="Crits-Christoph A."/>
            <person name="Burstein D."/>
            <person name="Anantharaman K."/>
            <person name="Lane K.R."/>
            <person name="Thomas B.C."/>
            <person name="Pan C."/>
            <person name="Northen T.R."/>
            <person name="Banfield J.F."/>
        </authorList>
    </citation>
    <scope>NUCLEOTIDE SEQUENCE [LARGE SCALE GENOMIC DNA]</scope>
    <source>
        <strain evidence="2">WS_5</strain>
    </source>
</reference>
<evidence type="ECO:0000313" key="2">
    <source>
        <dbReference type="EMBL" id="TMQ61004.1"/>
    </source>
</evidence>
<feature type="chain" id="PRO_5021885316" evidence="1">
    <location>
        <begin position="27"/>
        <end position="237"/>
    </location>
</feature>
<name>A0A538TBT6_UNCEI</name>
<keyword evidence="1" id="KW-0732">Signal</keyword>
<feature type="signal peptide" evidence="1">
    <location>
        <begin position="1"/>
        <end position="26"/>
    </location>
</feature>
<dbReference type="AlphaFoldDB" id="A0A538TBT6"/>
<accession>A0A538TBT6</accession>
<protein>
    <submittedName>
        <fullName evidence="2">Uncharacterized protein</fullName>
    </submittedName>
</protein>
<proteinExistence type="predicted"/>
<evidence type="ECO:0000256" key="1">
    <source>
        <dbReference type="SAM" id="SignalP"/>
    </source>
</evidence>